<feature type="transmembrane region" description="Helical" evidence="1">
    <location>
        <begin position="951"/>
        <end position="975"/>
    </location>
</feature>
<dbReference type="Gene3D" id="3.30.70.1440">
    <property type="entry name" value="Multidrug efflux transporter AcrB pore domain"/>
    <property type="match status" value="1"/>
</dbReference>
<reference evidence="2 3" key="1">
    <citation type="submission" date="2016-10" db="EMBL/GenBank/DDBJ databases">
        <authorList>
            <person name="de Groot N.N."/>
        </authorList>
    </citation>
    <scope>NUCLEOTIDE SEQUENCE [LARGE SCALE GENOMIC DNA]</scope>
    <source>
        <strain evidence="2 3">ASO4-2</strain>
    </source>
</reference>
<feature type="transmembrane region" description="Helical" evidence="1">
    <location>
        <begin position="899"/>
        <end position="918"/>
    </location>
</feature>
<dbReference type="EMBL" id="FMXO01000015">
    <property type="protein sequence ID" value="SDB52264.1"/>
    <property type="molecule type" value="Genomic_DNA"/>
</dbReference>
<feature type="transmembrane region" description="Helical" evidence="1">
    <location>
        <begin position="925"/>
        <end position="945"/>
    </location>
</feature>
<dbReference type="Gene3D" id="1.20.1640.10">
    <property type="entry name" value="Multidrug efflux transporter AcrB transmembrane domain"/>
    <property type="match status" value="2"/>
</dbReference>
<dbReference type="GO" id="GO:0005886">
    <property type="term" value="C:plasma membrane"/>
    <property type="evidence" value="ECO:0007669"/>
    <property type="project" value="TreeGrafter"/>
</dbReference>
<dbReference type="Gene3D" id="3.30.70.1320">
    <property type="entry name" value="Multidrug efflux transporter AcrB pore domain like"/>
    <property type="match status" value="1"/>
</dbReference>
<dbReference type="Gene3D" id="3.30.2090.10">
    <property type="entry name" value="Multidrug efflux transporter AcrB TolC docking domain, DN and DC subdomains"/>
    <property type="match status" value="2"/>
</dbReference>
<dbReference type="Gene3D" id="3.30.70.1430">
    <property type="entry name" value="Multidrug efflux transporter AcrB pore domain"/>
    <property type="match status" value="2"/>
</dbReference>
<sequence>MEKLGLAGWIADRLLDSPLVPLFVISCLILGGYGLLVTPREDRPDIDVPTAMVIIPWPGGGTERVDDQLARQAGSWVRRLATVTEVRSSSTDHAALLAVEFEAGTAEATAFAKLQEVFSANAELLPVDAGPVVIETFGEQRLVMFIATLSSRSRSPRELELIAGEFAARLEPVAGVRSITRHGGEARAVEVLPRPEDMAARGIRFHQLEEAFAGLAGQLPAGTLEDAPVTRVQSGANLSDRRVLARIPVGEGDFGPVHLEDVADIRDGVALRKEAVLYWHRDQAEAHPAVTLGVTTLAGRNVSDVTQRVLERMEELRLELLPDDVRLTAGYDAGKDATERVRRVLRQLLTGTLVVVGIIWIGLGWRAAVIIAMMMPSSLAIVPYVYNRFDFTLNPVSIAAMILAIGILSDDAVVMLENISRQFRNAGEKSRELTVRAVNEVGNPTILADLLVVATLLPTAYITGEMGQYIRAIPVGASVAVMFSLLIALSITPYFGLRLLKVDRSANNGNQENGHREGQRYTRIYRAVIGPFLARGLLRWILYLILVVLLLASISMVWFRLVQVGLTPLLDRQIFVVHVELPAGSTLTDTLAATSALGGHLRELEEVQSLTIYAGLDGPLIYPPAEIPVPQDTPPHLAAVHVEMVPQEERERQSYEVGREVAGRLGDWLKPYNAFGYIGRIPSGPSNDRDITVEIYGPDAEARQVLAERVVRALSRQPGVVGIEQIPRSPLDVLNLEIDPQRAAAHGVAPGEITRTLRMAVDGRHVADLPGIVSRDPVPIILRLDEHRRGNPDALRALHVPSRTGASAPLEELVEFRFQAGDPVRYRRDQLPVITIVADLDRSIAQAVTVQQDVQDDLRREYGEEAIPVRWLSLPEDTAHSSLYWAGEWEMTRDVYIDLGAAGAVVMLIIYVLLAGWFGSYGLPFLIMMPIPLIFIGVMPAHWIWGIDIAGTGILGVIALAGIVARNSILLVDFIRKREQEGMELRKAVIQAGAQRTRPIILTAATVMFGSGVLIFEPSLEPLGLTLASGVLISVPLTLLLIPVLYFHTHPPKDQ</sequence>
<dbReference type="PANTHER" id="PTHR32063:SF16">
    <property type="entry name" value="CATION EFFLUX SYSTEM (ACRB_ACRD_ACRF FAMILY)"/>
    <property type="match status" value="1"/>
</dbReference>
<feature type="transmembrane region" description="Helical" evidence="1">
    <location>
        <begin position="348"/>
        <end position="375"/>
    </location>
</feature>
<dbReference type="PRINTS" id="PR00702">
    <property type="entry name" value="ACRIFLAVINRP"/>
</dbReference>
<evidence type="ECO:0000313" key="3">
    <source>
        <dbReference type="Proteomes" id="UP000198771"/>
    </source>
</evidence>
<keyword evidence="1" id="KW-0812">Transmembrane</keyword>
<accession>A0A1G6E474</accession>
<dbReference type="OrthoDB" id="9807612at2"/>
<protein>
    <submittedName>
        <fullName evidence="2">Multidrug efflux pump subunit AcrB</fullName>
    </submittedName>
</protein>
<gene>
    <name evidence="2" type="ORF">SAMN05660653_02608</name>
</gene>
<evidence type="ECO:0000313" key="2">
    <source>
        <dbReference type="EMBL" id="SDB52264.1"/>
    </source>
</evidence>
<evidence type="ECO:0000256" key="1">
    <source>
        <dbReference type="SAM" id="Phobius"/>
    </source>
</evidence>
<keyword evidence="1" id="KW-0472">Membrane</keyword>
<dbReference type="SUPFAM" id="SSF82866">
    <property type="entry name" value="Multidrug efflux transporter AcrB transmembrane domain"/>
    <property type="match status" value="2"/>
</dbReference>
<organism evidence="2 3">
    <name type="scientific">Desulfonatronum thiosulfatophilum</name>
    <dbReference type="NCBI Taxonomy" id="617002"/>
    <lineage>
        <taxon>Bacteria</taxon>
        <taxon>Pseudomonadati</taxon>
        <taxon>Thermodesulfobacteriota</taxon>
        <taxon>Desulfovibrionia</taxon>
        <taxon>Desulfovibrionales</taxon>
        <taxon>Desulfonatronaceae</taxon>
        <taxon>Desulfonatronum</taxon>
    </lineage>
</organism>
<dbReference type="Proteomes" id="UP000198771">
    <property type="component" value="Unassembled WGS sequence"/>
</dbReference>
<dbReference type="GO" id="GO:0042910">
    <property type="term" value="F:xenobiotic transmembrane transporter activity"/>
    <property type="evidence" value="ECO:0007669"/>
    <property type="project" value="TreeGrafter"/>
</dbReference>
<feature type="transmembrane region" description="Helical" evidence="1">
    <location>
        <begin position="395"/>
        <end position="416"/>
    </location>
</feature>
<dbReference type="RefSeq" id="WP_092122576.1">
    <property type="nucleotide sequence ID" value="NZ_FMXO01000015.1"/>
</dbReference>
<dbReference type="STRING" id="617002.SAMN05660653_02608"/>
<name>A0A1G6E474_9BACT</name>
<proteinExistence type="predicted"/>
<dbReference type="PROSITE" id="PS51257">
    <property type="entry name" value="PROKAR_LIPOPROTEIN"/>
    <property type="match status" value="1"/>
</dbReference>
<feature type="transmembrane region" description="Helical" evidence="1">
    <location>
        <begin position="469"/>
        <end position="495"/>
    </location>
</feature>
<feature type="transmembrane region" description="Helical" evidence="1">
    <location>
        <begin position="1022"/>
        <end position="1047"/>
    </location>
</feature>
<feature type="transmembrane region" description="Helical" evidence="1">
    <location>
        <begin position="996"/>
        <end position="1016"/>
    </location>
</feature>
<feature type="transmembrane region" description="Helical" evidence="1">
    <location>
        <begin position="20"/>
        <end position="37"/>
    </location>
</feature>
<dbReference type="PANTHER" id="PTHR32063">
    <property type="match status" value="1"/>
</dbReference>
<dbReference type="Pfam" id="PF00873">
    <property type="entry name" value="ACR_tran"/>
    <property type="match status" value="1"/>
</dbReference>
<dbReference type="AlphaFoldDB" id="A0A1G6E474"/>
<dbReference type="InterPro" id="IPR027463">
    <property type="entry name" value="AcrB_DN_DC_subdom"/>
</dbReference>
<feature type="transmembrane region" description="Helical" evidence="1">
    <location>
        <begin position="437"/>
        <end position="457"/>
    </location>
</feature>
<dbReference type="SUPFAM" id="SSF82714">
    <property type="entry name" value="Multidrug efflux transporter AcrB TolC docking domain, DN and DC subdomains"/>
    <property type="match status" value="1"/>
</dbReference>
<dbReference type="SUPFAM" id="SSF82693">
    <property type="entry name" value="Multidrug efflux transporter AcrB pore domain, PN1, PN2, PC1 and PC2 subdomains"/>
    <property type="match status" value="3"/>
</dbReference>
<feature type="transmembrane region" description="Helical" evidence="1">
    <location>
        <begin position="540"/>
        <end position="559"/>
    </location>
</feature>
<dbReference type="InterPro" id="IPR001036">
    <property type="entry name" value="Acrflvin-R"/>
</dbReference>
<keyword evidence="3" id="KW-1185">Reference proteome</keyword>
<keyword evidence="1" id="KW-1133">Transmembrane helix</keyword>